<dbReference type="EMBL" id="KV453841">
    <property type="protein sequence ID" value="ODV91734.1"/>
    <property type="molecule type" value="Genomic_DNA"/>
</dbReference>
<keyword evidence="6 7" id="KW-0539">Nucleus</keyword>
<accession>A0A1E4TIY4</accession>
<evidence type="ECO:0000256" key="3">
    <source>
        <dbReference type="ARBA" id="ARBA00011117"/>
    </source>
</evidence>
<dbReference type="GO" id="GO:0032040">
    <property type="term" value="C:small-subunit processome"/>
    <property type="evidence" value="ECO:0007669"/>
    <property type="project" value="EnsemblFungi"/>
</dbReference>
<organism evidence="9 10">
    <name type="scientific">Tortispora caseinolytica NRRL Y-17796</name>
    <dbReference type="NCBI Taxonomy" id="767744"/>
    <lineage>
        <taxon>Eukaryota</taxon>
        <taxon>Fungi</taxon>
        <taxon>Dikarya</taxon>
        <taxon>Ascomycota</taxon>
        <taxon>Saccharomycotina</taxon>
        <taxon>Trigonopsidomycetes</taxon>
        <taxon>Trigonopsidales</taxon>
        <taxon>Trigonopsidaceae</taxon>
        <taxon>Tortispora</taxon>
    </lineage>
</organism>
<keyword evidence="5 7" id="KW-0963">Cytoplasm</keyword>
<evidence type="ECO:0000256" key="2">
    <source>
        <dbReference type="ARBA" id="ARBA00008889"/>
    </source>
</evidence>
<evidence type="ECO:0000256" key="1">
    <source>
        <dbReference type="ARBA" id="ARBA00004046"/>
    </source>
</evidence>
<reference evidence="10" key="1">
    <citation type="submission" date="2016-02" db="EMBL/GenBank/DDBJ databases">
        <title>Comparative genomics of biotechnologically important yeasts.</title>
        <authorList>
            <consortium name="DOE Joint Genome Institute"/>
            <person name="Riley R."/>
            <person name="Haridas S."/>
            <person name="Wolfe K.H."/>
            <person name="Lopes M.R."/>
            <person name="Hittinger C.T."/>
            <person name="Goker M."/>
            <person name="Salamov A."/>
            <person name="Wisecaver J."/>
            <person name="Long T.M."/>
            <person name="Aerts A.L."/>
            <person name="Barry K."/>
            <person name="Choi C."/>
            <person name="Clum A."/>
            <person name="Coughlan A.Y."/>
            <person name="Deshpande S."/>
            <person name="Douglass A.P."/>
            <person name="Hanson S.J."/>
            <person name="Klenk H.-P."/>
            <person name="Labutti K."/>
            <person name="Lapidus A."/>
            <person name="Lindquist E."/>
            <person name="Lipzen A."/>
            <person name="Meier-Kolthoff J.P."/>
            <person name="Ohm R.A."/>
            <person name="Otillar R.P."/>
            <person name="Pangilinan J."/>
            <person name="Peng Y."/>
            <person name="Rokas A."/>
            <person name="Rosa C.A."/>
            <person name="Scheuner C."/>
            <person name="Sibirny A.A."/>
            <person name="Slot J.C."/>
            <person name="Stielow J.B."/>
            <person name="Sun H."/>
            <person name="Kurtzman C.P."/>
            <person name="Blackwell M."/>
            <person name="Jeffries T.W."/>
            <person name="Grigoriev I.V."/>
        </authorList>
    </citation>
    <scope>NUCLEOTIDE SEQUENCE [LARGE SCALE GENOMIC DNA]</scope>
    <source>
        <strain evidence="10">NRRL Y-17796</strain>
    </source>
</reference>
<feature type="domain" description="Large ribosomal subunit protein uL10-like insertion" evidence="8">
    <location>
        <begin position="125"/>
        <end position="207"/>
    </location>
</feature>
<dbReference type="InterPro" id="IPR040637">
    <property type="entry name" value="Ribosomal_uL10-like_insert"/>
</dbReference>
<dbReference type="SUPFAM" id="SSF160369">
    <property type="entry name" value="Ribosomal protein L10-like"/>
    <property type="match status" value="1"/>
</dbReference>
<dbReference type="GO" id="GO:0005654">
    <property type="term" value="C:nucleoplasm"/>
    <property type="evidence" value="ECO:0007669"/>
    <property type="project" value="EnsemblFungi"/>
</dbReference>
<dbReference type="GO" id="GO:0000027">
    <property type="term" value="P:ribosomal large subunit assembly"/>
    <property type="evidence" value="ECO:0007669"/>
    <property type="project" value="InterPro"/>
</dbReference>
<dbReference type="PANTHER" id="PTHR45841">
    <property type="entry name" value="MRNA TURNOVER PROTEIN 4 MRTO4"/>
    <property type="match status" value="1"/>
</dbReference>
<sequence>MPKSKRAKVVSLTKTDKKGKENKERIFNEIRDAIDQYAYIWVFSVDNMRNTFVKDIRSDWVGSKIFMSKSKVMAKALGSTPEEEYVDNVHELADQIKGEVGLLFTDEKVDVVKEYFESFSKLDFARAGTKSNIDFTIPEGVVYSRGGQIPYEDDIPLAHMLEPTIRQLGAPTRFKDGKVFLDQPYEVCKSGQVLDSRQTRLLKQFGVVSAEFKITLKAFYDKAAQKTEIL</sequence>
<dbReference type="InterPro" id="IPR001790">
    <property type="entry name" value="Ribosomal_uL10"/>
</dbReference>
<dbReference type="Gene3D" id="3.30.70.1730">
    <property type="match status" value="1"/>
</dbReference>
<evidence type="ECO:0000313" key="10">
    <source>
        <dbReference type="Proteomes" id="UP000095023"/>
    </source>
</evidence>
<dbReference type="InterPro" id="IPR043141">
    <property type="entry name" value="Ribosomal_uL10-like_sf"/>
</dbReference>
<dbReference type="GO" id="GO:0005737">
    <property type="term" value="C:cytoplasm"/>
    <property type="evidence" value="ECO:0007669"/>
    <property type="project" value="UniProtKB-SubCell"/>
</dbReference>
<dbReference type="InterPro" id="IPR043164">
    <property type="entry name" value="Ribosomal_uL10-like_insert_sf"/>
</dbReference>
<dbReference type="GO" id="GO:0030687">
    <property type="term" value="C:preribosome, large subunit precursor"/>
    <property type="evidence" value="ECO:0007669"/>
    <property type="project" value="EnsemblFungi"/>
</dbReference>
<evidence type="ECO:0000259" key="8">
    <source>
        <dbReference type="Pfam" id="PF17777"/>
    </source>
</evidence>
<dbReference type="Pfam" id="PF17777">
    <property type="entry name" value="RL10P_insert"/>
    <property type="match status" value="1"/>
</dbReference>
<dbReference type="PANTHER" id="PTHR45841:SF1">
    <property type="entry name" value="MRNA TURNOVER PROTEIN 4 HOMOLOG"/>
    <property type="match status" value="1"/>
</dbReference>
<protein>
    <recommendedName>
        <fullName evidence="4 7">Ribosome assembly factor mrt4</fullName>
    </recommendedName>
</protein>
<evidence type="ECO:0000256" key="6">
    <source>
        <dbReference type="ARBA" id="ARBA00023242"/>
    </source>
</evidence>
<evidence type="ECO:0000313" key="9">
    <source>
        <dbReference type="EMBL" id="ODV91734.1"/>
    </source>
</evidence>
<dbReference type="OrthoDB" id="10262308at2759"/>
<dbReference type="CDD" id="cd05796">
    <property type="entry name" value="Ribosomal_P0_like"/>
    <property type="match status" value="1"/>
</dbReference>
<keyword evidence="10" id="KW-1185">Reference proteome</keyword>
<name>A0A1E4TIY4_9ASCO</name>
<comment type="similarity">
    <text evidence="2 7">Belongs to the universal ribosomal protein uL10 family.</text>
</comment>
<keyword evidence="7" id="KW-0690">Ribosome biogenesis</keyword>
<dbReference type="FunFam" id="3.90.105.20:FF:000003">
    <property type="entry name" value="Ribosome assembly factor mrt4"/>
    <property type="match status" value="1"/>
</dbReference>
<gene>
    <name evidence="9" type="ORF">CANCADRAFT_30070</name>
</gene>
<evidence type="ECO:0000256" key="4">
    <source>
        <dbReference type="ARBA" id="ARBA00015359"/>
    </source>
</evidence>
<comment type="subunit">
    <text evidence="3 7">Associates with the pre-60S ribosomal particle.</text>
</comment>
<comment type="function">
    <text evidence="1 7">Component of the ribosome assembly machinery. Nuclear paralog of the ribosomal protein P0, it binds pre-60S subunits at an early stage of assembly in the nucleolus, and is replaced by P0 in cytoplasmic pre-60S subunits and mature 80S ribosomes.</text>
</comment>
<dbReference type="GO" id="GO:0006364">
    <property type="term" value="P:rRNA processing"/>
    <property type="evidence" value="ECO:0007669"/>
    <property type="project" value="EnsemblFungi"/>
</dbReference>
<dbReference type="Pfam" id="PF00466">
    <property type="entry name" value="Ribosomal_L10"/>
    <property type="match status" value="1"/>
</dbReference>
<evidence type="ECO:0000256" key="7">
    <source>
        <dbReference type="RuleBase" id="RU364039"/>
    </source>
</evidence>
<comment type="subcellular location">
    <subcellularLocation>
        <location evidence="7">Cytoplasm</location>
    </subcellularLocation>
    <subcellularLocation>
        <location evidence="7">Nucleus</location>
        <location evidence="7">Nucleolus</location>
    </subcellularLocation>
</comment>
<dbReference type="GO" id="GO:0003723">
    <property type="term" value="F:RNA binding"/>
    <property type="evidence" value="ECO:0007669"/>
    <property type="project" value="TreeGrafter"/>
</dbReference>
<dbReference type="Proteomes" id="UP000095023">
    <property type="component" value="Unassembled WGS sequence"/>
</dbReference>
<dbReference type="GO" id="GO:0000055">
    <property type="term" value="P:ribosomal large subunit export from nucleus"/>
    <property type="evidence" value="ECO:0007669"/>
    <property type="project" value="EnsemblFungi"/>
</dbReference>
<dbReference type="Gene3D" id="3.90.105.20">
    <property type="match status" value="1"/>
</dbReference>
<dbReference type="InterPro" id="IPR051742">
    <property type="entry name" value="Ribosome_Assembly_uL10"/>
</dbReference>
<evidence type="ECO:0000256" key="5">
    <source>
        <dbReference type="ARBA" id="ARBA00022490"/>
    </source>
</evidence>
<dbReference type="FunFam" id="3.30.70.1730:FF:000005">
    <property type="entry name" value="Ribosome assembly factor mrt4"/>
    <property type="match status" value="1"/>
</dbReference>
<dbReference type="InterPro" id="IPR033867">
    <property type="entry name" value="Mrt4"/>
</dbReference>
<dbReference type="GO" id="GO:0000956">
    <property type="term" value="P:nuclear-transcribed mRNA catabolic process"/>
    <property type="evidence" value="ECO:0007669"/>
    <property type="project" value="EnsemblFungi"/>
</dbReference>
<proteinExistence type="inferred from homology"/>
<dbReference type="AlphaFoldDB" id="A0A1E4TIY4"/>